<dbReference type="RefSeq" id="WP_117638367.1">
    <property type="nucleotide sequence ID" value="NZ_JBBNFJ010000001.1"/>
</dbReference>
<dbReference type="Proteomes" id="UP000285839">
    <property type="component" value="Unassembled WGS sequence"/>
</dbReference>
<gene>
    <name evidence="2" type="ORF">DW767_01210</name>
    <name evidence="1" type="ORF">DWY46_01455</name>
</gene>
<dbReference type="AlphaFoldDB" id="A0A396FU60"/>
<evidence type="ECO:0000313" key="4">
    <source>
        <dbReference type="Proteomes" id="UP000285839"/>
    </source>
</evidence>
<comment type="caution">
    <text evidence="1">The sequence shown here is derived from an EMBL/GenBank/DDBJ whole genome shotgun (WGS) entry which is preliminary data.</text>
</comment>
<dbReference type="Proteomes" id="UP000284644">
    <property type="component" value="Unassembled WGS sequence"/>
</dbReference>
<evidence type="ECO:0000313" key="2">
    <source>
        <dbReference type="EMBL" id="RHE15802.1"/>
    </source>
</evidence>
<dbReference type="EMBL" id="QRUH01000001">
    <property type="protein sequence ID" value="RGR51307.1"/>
    <property type="molecule type" value="Genomic_DNA"/>
</dbReference>
<organism evidence="1 4">
    <name type="scientific">Blautia obeum</name>
    <dbReference type="NCBI Taxonomy" id="40520"/>
    <lineage>
        <taxon>Bacteria</taxon>
        <taxon>Bacillati</taxon>
        <taxon>Bacillota</taxon>
        <taxon>Clostridia</taxon>
        <taxon>Lachnospirales</taxon>
        <taxon>Lachnospiraceae</taxon>
        <taxon>Blautia</taxon>
    </lineage>
</organism>
<sequence length="87" mass="10294">MNLERLNKLRLLSALSGRFKDLEVLREEKLTKNAPKNGKLTLLRQCHFLEQSNLLFSKYFKQIFSSPEDQIGDAFYFEAFSDRKHKI</sequence>
<reference evidence="3 4" key="1">
    <citation type="submission" date="2018-08" db="EMBL/GenBank/DDBJ databases">
        <title>A genome reference for cultivated species of the human gut microbiota.</title>
        <authorList>
            <person name="Zou Y."/>
            <person name="Xue W."/>
            <person name="Luo G."/>
        </authorList>
    </citation>
    <scope>NUCLEOTIDE SEQUENCE [LARGE SCALE GENOMIC DNA]</scope>
    <source>
        <strain evidence="1 4">AF25-21</strain>
        <strain evidence="2 3">AM29-25AC</strain>
    </source>
</reference>
<protein>
    <submittedName>
        <fullName evidence="1">Uncharacterized protein</fullName>
    </submittedName>
</protein>
<proteinExistence type="predicted"/>
<dbReference type="EMBL" id="QSJW01000001">
    <property type="protein sequence ID" value="RHE15802.1"/>
    <property type="molecule type" value="Genomic_DNA"/>
</dbReference>
<accession>A0A396FU60</accession>
<evidence type="ECO:0000313" key="3">
    <source>
        <dbReference type="Proteomes" id="UP000284644"/>
    </source>
</evidence>
<name>A0A396FU60_9FIRM</name>
<evidence type="ECO:0000313" key="1">
    <source>
        <dbReference type="EMBL" id="RGR51307.1"/>
    </source>
</evidence>